<feature type="non-terminal residue" evidence="1">
    <location>
        <position position="1"/>
    </location>
</feature>
<gene>
    <name evidence="1" type="ORF">S01H1_54733</name>
</gene>
<evidence type="ECO:0000313" key="1">
    <source>
        <dbReference type="EMBL" id="GAG19579.1"/>
    </source>
</evidence>
<comment type="caution">
    <text evidence="1">The sequence shown here is derived from an EMBL/GenBank/DDBJ whole genome shotgun (WGS) entry which is preliminary data.</text>
</comment>
<reference evidence="1" key="1">
    <citation type="journal article" date="2014" name="Front. Microbiol.">
        <title>High frequency of phylogenetically diverse reductive dehalogenase-homologous genes in deep subseafloor sedimentary metagenomes.</title>
        <authorList>
            <person name="Kawai M."/>
            <person name="Futagami T."/>
            <person name="Toyoda A."/>
            <person name="Takaki Y."/>
            <person name="Nishi S."/>
            <person name="Hori S."/>
            <person name="Arai W."/>
            <person name="Tsubouchi T."/>
            <person name="Morono Y."/>
            <person name="Uchiyama I."/>
            <person name="Ito T."/>
            <person name="Fujiyama A."/>
            <person name="Inagaki F."/>
            <person name="Takami H."/>
        </authorList>
    </citation>
    <scope>NUCLEOTIDE SEQUENCE</scope>
    <source>
        <strain evidence="1">Expedition CK06-06</strain>
    </source>
</reference>
<dbReference type="AlphaFoldDB" id="X0VMJ6"/>
<protein>
    <submittedName>
        <fullName evidence="1">Uncharacterized protein</fullName>
    </submittedName>
</protein>
<dbReference type="EMBL" id="BARS01035529">
    <property type="protein sequence ID" value="GAG19579.1"/>
    <property type="molecule type" value="Genomic_DNA"/>
</dbReference>
<sequence>PVLHRVKPSLFATYRVSLILATFTDPNTP</sequence>
<accession>X0VMJ6</accession>
<organism evidence="1">
    <name type="scientific">marine sediment metagenome</name>
    <dbReference type="NCBI Taxonomy" id="412755"/>
    <lineage>
        <taxon>unclassified sequences</taxon>
        <taxon>metagenomes</taxon>
        <taxon>ecological metagenomes</taxon>
    </lineage>
</organism>
<proteinExistence type="predicted"/>
<name>X0VMJ6_9ZZZZ</name>